<keyword evidence="7" id="KW-0269">Exonuclease</keyword>
<dbReference type="Gene3D" id="2.40.50.140">
    <property type="entry name" value="Nucleic acid-binding proteins"/>
    <property type="match status" value="1"/>
</dbReference>
<evidence type="ECO:0000313" key="8">
    <source>
        <dbReference type="Proteomes" id="UP000230066"/>
    </source>
</evidence>
<dbReference type="SUPFAM" id="SSF50249">
    <property type="entry name" value="Nucleic acid-binding proteins"/>
    <property type="match status" value="1"/>
</dbReference>
<keyword evidence="7" id="KW-0378">Hydrolase</keyword>
<feature type="domain" description="RRP4 S1" evidence="6">
    <location>
        <begin position="114"/>
        <end position="186"/>
    </location>
</feature>
<keyword evidence="3" id="KW-0271">Exosome</keyword>
<dbReference type="SUPFAM" id="SSF54791">
    <property type="entry name" value="Eukaryotic type KH-domain (KH-domain type I)"/>
    <property type="match status" value="1"/>
</dbReference>
<dbReference type="Pfam" id="PF15985">
    <property type="entry name" value="KH_6"/>
    <property type="match status" value="1"/>
</dbReference>
<dbReference type="EMBL" id="JXXN02001052">
    <property type="protein sequence ID" value="THD25644.1"/>
    <property type="molecule type" value="Genomic_DNA"/>
</dbReference>
<evidence type="ECO:0000256" key="3">
    <source>
        <dbReference type="ARBA" id="ARBA00022835"/>
    </source>
</evidence>
<dbReference type="PANTHER" id="PTHR21321:SF4">
    <property type="entry name" value="EXOSOME COMPLEX COMPONENT RRP4"/>
    <property type="match status" value="1"/>
</dbReference>
<evidence type="ECO:0000256" key="2">
    <source>
        <dbReference type="ARBA" id="ARBA00009155"/>
    </source>
</evidence>
<dbReference type="GO" id="GO:0000467">
    <property type="term" value="P:exonucleolytic trimming to generate mature 3'-end of 5.8S rRNA from tricistronic rRNA transcript (SSU-rRNA, 5.8S rRNA, LSU-rRNA)"/>
    <property type="evidence" value="ECO:0007669"/>
    <property type="project" value="TreeGrafter"/>
</dbReference>
<dbReference type="GO" id="GO:0034475">
    <property type="term" value="P:U4 snRNA 3'-end processing"/>
    <property type="evidence" value="ECO:0007669"/>
    <property type="project" value="TreeGrafter"/>
</dbReference>
<dbReference type="InterPro" id="IPR026699">
    <property type="entry name" value="Exosome_RNA_bind1/RRP40/RRP4"/>
</dbReference>
<keyword evidence="4" id="KW-0694">RNA-binding</keyword>
<sequence>MPVCMYPAVIAPERHVPNYVAQGESDSGSSVRQGSAVVPGEMIFSSGANLITGHGTYRDMDVDPVMEQSDSAKADGNVPNAAEEAMRNAPMRTSLTGRVRIVNKLVYVEPPKARYSGNVGDTVVGRIVEVEQRRWKVDVNSALYGNLALANVKLPGGELRRKSEDDERAMRSFMKEGDVIVAEVHEVYKDGTLQLHMPGTRTGKLGGGCFLRIPPSLVKRQKIHRHRLAIRRSISLPSDSGTTDGSMDVIHIGLILGCNGYVWIGPARAMDIGLGLTAAIEPAGDPLATEASRMEYLVERLAVSRVRNCVLALTQNGMPVWETSVLTACEASWFTEQPDDVEEDMEDEDEDAHQERLMVVAPTAGAAKSDPVRRHRNRIARLLRPDLSRRLVSLVQAKIGSVG</sequence>
<evidence type="ECO:0000256" key="1">
    <source>
        <dbReference type="ARBA" id="ARBA00004123"/>
    </source>
</evidence>
<dbReference type="Proteomes" id="UP000230066">
    <property type="component" value="Unassembled WGS sequence"/>
</dbReference>
<dbReference type="AlphaFoldDB" id="A0A4E0RHY4"/>
<dbReference type="InterPro" id="IPR036612">
    <property type="entry name" value="KH_dom_type_1_sf"/>
</dbReference>
<evidence type="ECO:0000256" key="4">
    <source>
        <dbReference type="ARBA" id="ARBA00022884"/>
    </source>
</evidence>
<dbReference type="GO" id="GO:0071035">
    <property type="term" value="P:nuclear polyadenylation-dependent rRNA catabolic process"/>
    <property type="evidence" value="ECO:0007669"/>
    <property type="project" value="TreeGrafter"/>
</dbReference>
<comment type="caution">
    <text evidence="7">The sequence shown here is derived from an EMBL/GenBank/DDBJ whole genome shotgun (WGS) entry which is preliminary data.</text>
</comment>
<comment type="similarity">
    <text evidence="2">Belongs to the RRP4 family.</text>
</comment>
<name>A0A4E0RHY4_FASHE</name>
<proteinExistence type="inferred from homology"/>
<dbReference type="InterPro" id="IPR012340">
    <property type="entry name" value="NA-bd_OB-fold"/>
</dbReference>
<dbReference type="GO" id="GO:0000177">
    <property type="term" value="C:cytoplasmic exosome (RNase complex)"/>
    <property type="evidence" value="ECO:0007669"/>
    <property type="project" value="TreeGrafter"/>
</dbReference>
<comment type="subcellular location">
    <subcellularLocation>
        <location evidence="1">Nucleus</location>
    </subcellularLocation>
</comment>
<dbReference type="GO" id="GO:0071038">
    <property type="term" value="P:TRAMP-dependent tRNA surveillance pathway"/>
    <property type="evidence" value="ECO:0007669"/>
    <property type="project" value="TreeGrafter"/>
</dbReference>
<dbReference type="GO" id="GO:0071051">
    <property type="term" value="P:poly(A)-dependent snoRNA 3'-end processing"/>
    <property type="evidence" value="ECO:0007669"/>
    <property type="project" value="TreeGrafter"/>
</dbReference>
<dbReference type="GO" id="GO:0000176">
    <property type="term" value="C:nuclear exosome (RNase complex)"/>
    <property type="evidence" value="ECO:0007669"/>
    <property type="project" value="TreeGrafter"/>
</dbReference>
<dbReference type="Gene3D" id="2.40.50.100">
    <property type="match status" value="1"/>
</dbReference>
<protein>
    <submittedName>
        <fullName evidence="7">Exosome complex exonuclease RRP4</fullName>
    </submittedName>
</protein>
<organism evidence="7 8">
    <name type="scientific">Fasciola hepatica</name>
    <name type="common">Liver fluke</name>
    <dbReference type="NCBI Taxonomy" id="6192"/>
    <lineage>
        <taxon>Eukaryota</taxon>
        <taxon>Metazoa</taxon>
        <taxon>Spiralia</taxon>
        <taxon>Lophotrochozoa</taxon>
        <taxon>Platyhelminthes</taxon>
        <taxon>Trematoda</taxon>
        <taxon>Digenea</taxon>
        <taxon>Plagiorchiida</taxon>
        <taxon>Echinostomata</taxon>
        <taxon>Echinostomatoidea</taxon>
        <taxon>Fasciolidae</taxon>
        <taxon>Fasciola</taxon>
    </lineage>
</organism>
<feature type="domain" description="K Homology" evidence="5">
    <location>
        <begin position="208"/>
        <end position="267"/>
    </location>
</feature>
<evidence type="ECO:0000259" key="5">
    <source>
        <dbReference type="Pfam" id="PF15985"/>
    </source>
</evidence>
<dbReference type="GO" id="GO:0003723">
    <property type="term" value="F:RNA binding"/>
    <property type="evidence" value="ECO:0007669"/>
    <property type="project" value="UniProtKB-KW"/>
</dbReference>
<keyword evidence="8" id="KW-1185">Reference proteome</keyword>
<evidence type="ECO:0000313" key="7">
    <source>
        <dbReference type="EMBL" id="THD25644.1"/>
    </source>
</evidence>
<dbReference type="Pfam" id="PF21266">
    <property type="entry name" value="S1_RRP4"/>
    <property type="match status" value="1"/>
</dbReference>
<dbReference type="GO" id="GO:0004527">
    <property type="term" value="F:exonuclease activity"/>
    <property type="evidence" value="ECO:0007669"/>
    <property type="project" value="UniProtKB-KW"/>
</dbReference>
<dbReference type="GO" id="GO:0071034">
    <property type="term" value="P:CUT catabolic process"/>
    <property type="evidence" value="ECO:0007669"/>
    <property type="project" value="TreeGrafter"/>
</dbReference>
<dbReference type="InterPro" id="IPR004088">
    <property type="entry name" value="KH_dom_type_1"/>
</dbReference>
<gene>
    <name evidence="7" type="ORF">D915_003457</name>
</gene>
<reference evidence="7" key="1">
    <citation type="submission" date="2019-03" db="EMBL/GenBank/DDBJ databases">
        <title>Improved annotation for the trematode Fasciola hepatica.</title>
        <authorList>
            <person name="Choi Y.-J."/>
            <person name="Martin J."/>
            <person name="Mitreva M."/>
        </authorList>
    </citation>
    <scope>NUCLEOTIDE SEQUENCE [LARGE SCALE GENOMIC DNA]</scope>
</reference>
<accession>A0A4E0RHY4</accession>
<dbReference type="CDD" id="cd22525">
    <property type="entry name" value="KH-I_Rrp4_eukar"/>
    <property type="match status" value="1"/>
</dbReference>
<dbReference type="InterPro" id="IPR048565">
    <property type="entry name" value="S1_RRP4"/>
</dbReference>
<evidence type="ECO:0000259" key="6">
    <source>
        <dbReference type="Pfam" id="PF21266"/>
    </source>
</evidence>
<dbReference type="CDD" id="cd05789">
    <property type="entry name" value="S1_Rrp4"/>
    <property type="match status" value="1"/>
</dbReference>
<keyword evidence="7" id="KW-0540">Nuclease</keyword>
<dbReference type="PANTHER" id="PTHR21321">
    <property type="entry name" value="PNAS-3 RELATED"/>
    <property type="match status" value="1"/>
</dbReference>